<protein>
    <recommendedName>
        <fullName evidence="1">DUF3074 domain-containing protein</fullName>
    </recommendedName>
</protein>
<dbReference type="SUPFAM" id="SSF55961">
    <property type="entry name" value="Bet v1-like"/>
    <property type="match status" value="1"/>
</dbReference>
<dbReference type="GeneID" id="27314861"/>
<dbReference type="VEuPathDB" id="FungiDB:PV09_06888"/>
<accession>A0A0D1XHK0</accession>
<evidence type="ECO:0000313" key="3">
    <source>
        <dbReference type="Proteomes" id="UP000053259"/>
    </source>
</evidence>
<sequence length="312" mass="34223">MSLPQERKLLKLQLLAPSQIPAHPALESVQSNASADLTSFVSQLLSEGKHFADEVIPKTFKHVKIQRLPRSRGGDVEVLAGGKEVDDPAGNGGRGEYWFARRSTHTLLPDGIQEQGKASWGEFVDALFVDHSVKEGEYTPDVYDSHRVCDWDTELQGKTIDGWENISLQIYEMAHAINFPLQPRVFSTLVLTARDSENSYMDVQIPVDISSVPSAKYSNGKNRTEGTTAQQRKKAVIGRYVSVERCRKVPGESEIVQWDMATASDAAGILPMAVQKMALPGVIAKDVEFVMNWAAKKRASGEPRVASGGSAS</sequence>
<gene>
    <name evidence="2" type="ORF">PV09_06888</name>
</gene>
<dbReference type="OrthoDB" id="6423603at2759"/>
<dbReference type="HOGENOM" id="CLU_045430_0_0_1"/>
<dbReference type="PANTHER" id="PTHR40370:SF1">
    <property type="entry name" value="DUF3074 DOMAIN-CONTAINING PROTEIN"/>
    <property type="match status" value="1"/>
</dbReference>
<dbReference type="AlphaFoldDB" id="A0A0D1XHK0"/>
<dbReference type="STRING" id="253628.A0A0D1XHK0"/>
<dbReference type="PANTHER" id="PTHR40370">
    <property type="entry name" value="EXPRESSED PROTEIN"/>
    <property type="match status" value="1"/>
</dbReference>
<evidence type="ECO:0000259" key="1">
    <source>
        <dbReference type="Pfam" id="PF11274"/>
    </source>
</evidence>
<proteinExistence type="predicted"/>
<dbReference type="EMBL" id="KN847553">
    <property type="protein sequence ID" value="KIW01711.1"/>
    <property type="molecule type" value="Genomic_DNA"/>
</dbReference>
<keyword evidence="3" id="KW-1185">Reference proteome</keyword>
<feature type="domain" description="DUF3074" evidence="1">
    <location>
        <begin position="98"/>
        <end position="294"/>
    </location>
</feature>
<dbReference type="RefSeq" id="XP_016211580.1">
    <property type="nucleotide sequence ID" value="XM_016360594.1"/>
</dbReference>
<dbReference type="Pfam" id="PF11274">
    <property type="entry name" value="DUF3074"/>
    <property type="match status" value="1"/>
</dbReference>
<dbReference type="InParanoid" id="A0A0D1XHK0"/>
<dbReference type="InterPro" id="IPR024500">
    <property type="entry name" value="DUF3074"/>
</dbReference>
<reference evidence="2 3" key="1">
    <citation type="submission" date="2015-01" db="EMBL/GenBank/DDBJ databases">
        <title>The Genome Sequence of Ochroconis gallopava CBS43764.</title>
        <authorList>
            <consortium name="The Broad Institute Genomics Platform"/>
            <person name="Cuomo C."/>
            <person name="de Hoog S."/>
            <person name="Gorbushina A."/>
            <person name="Stielow B."/>
            <person name="Teixiera M."/>
            <person name="Abouelleil A."/>
            <person name="Chapman S.B."/>
            <person name="Priest M."/>
            <person name="Young S.K."/>
            <person name="Wortman J."/>
            <person name="Nusbaum C."/>
            <person name="Birren B."/>
        </authorList>
    </citation>
    <scope>NUCLEOTIDE SEQUENCE [LARGE SCALE GENOMIC DNA]</scope>
    <source>
        <strain evidence="2 3">CBS 43764</strain>
    </source>
</reference>
<name>A0A0D1XHK0_9PEZI</name>
<dbReference type="Proteomes" id="UP000053259">
    <property type="component" value="Unassembled WGS sequence"/>
</dbReference>
<organism evidence="2 3">
    <name type="scientific">Verruconis gallopava</name>
    <dbReference type="NCBI Taxonomy" id="253628"/>
    <lineage>
        <taxon>Eukaryota</taxon>
        <taxon>Fungi</taxon>
        <taxon>Dikarya</taxon>
        <taxon>Ascomycota</taxon>
        <taxon>Pezizomycotina</taxon>
        <taxon>Dothideomycetes</taxon>
        <taxon>Pleosporomycetidae</taxon>
        <taxon>Venturiales</taxon>
        <taxon>Sympoventuriaceae</taxon>
        <taxon>Verruconis</taxon>
    </lineage>
</organism>
<evidence type="ECO:0000313" key="2">
    <source>
        <dbReference type="EMBL" id="KIW01711.1"/>
    </source>
</evidence>